<name>A0A4Z0H501_9BACI</name>
<dbReference type="RefSeq" id="WP_079479646.1">
    <property type="nucleotide sequence ID" value="NZ_FVYZ01000004.1"/>
</dbReference>
<gene>
    <name evidence="1" type="ORF">E4663_04585</name>
</gene>
<dbReference type="AlphaFoldDB" id="A0A4Z0H501"/>
<keyword evidence="2" id="KW-1185">Reference proteome</keyword>
<organism evidence="1 2">
    <name type="scientific">Halobacillus salinus</name>
    <dbReference type="NCBI Taxonomy" id="192814"/>
    <lineage>
        <taxon>Bacteria</taxon>
        <taxon>Bacillati</taxon>
        <taxon>Bacillota</taxon>
        <taxon>Bacilli</taxon>
        <taxon>Bacillales</taxon>
        <taxon>Bacillaceae</taxon>
        <taxon>Halobacillus</taxon>
    </lineage>
</organism>
<dbReference type="Pfam" id="PF11116">
    <property type="entry name" value="DUF2624"/>
    <property type="match status" value="1"/>
</dbReference>
<reference evidence="1 2" key="1">
    <citation type="journal article" date="2003" name="Int. J. Syst. Evol. Microbiol.">
        <title>Halobacillus salinus sp. nov., isolated from a salt lake on the coast of the East Sea in Korea.</title>
        <authorList>
            <person name="Yoon J.H."/>
            <person name="Kang K.H."/>
            <person name="Park Y.H."/>
        </authorList>
    </citation>
    <scope>NUCLEOTIDE SEQUENCE [LARGE SCALE GENOMIC DNA]</scope>
    <source>
        <strain evidence="1 2">HSL-3</strain>
    </source>
</reference>
<sequence length="94" mass="10805">MKNWAQQLVTQKLKGLTVKEVLEYSKKYDIPVSKREAEAIVKALKTNKENPFDPNGRKKMFKKLAALTSKDTARSLNKLLNQLAKEYGVSHWLD</sequence>
<proteinExistence type="predicted"/>
<dbReference type="OrthoDB" id="2969753at2"/>
<comment type="caution">
    <text evidence="1">The sequence shown here is derived from an EMBL/GenBank/DDBJ whole genome shotgun (WGS) entry which is preliminary data.</text>
</comment>
<protein>
    <submittedName>
        <fullName evidence="1">DUF2624 domain-containing protein</fullName>
    </submittedName>
</protein>
<evidence type="ECO:0000313" key="1">
    <source>
        <dbReference type="EMBL" id="TGB04285.1"/>
    </source>
</evidence>
<accession>A0A4Z0H501</accession>
<dbReference type="InterPro" id="IPR020277">
    <property type="entry name" value="DUF2624"/>
</dbReference>
<dbReference type="STRING" id="192814.GCA_900166575_01245"/>
<dbReference type="Proteomes" id="UP000297982">
    <property type="component" value="Unassembled WGS sequence"/>
</dbReference>
<dbReference type="EMBL" id="SRJC01000001">
    <property type="protein sequence ID" value="TGB04285.1"/>
    <property type="molecule type" value="Genomic_DNA"/>
</dbReference>
<evidence type="ECO:0000313" key="2">
    <source>
        <dbReference type="Proteomes" id="UP000297982"/>
    </source>
</evidence>